<dbReference type="InterPro" id="IPR021133">
    <property type="entry name" value="HEAT_type_2"/>
</dbReference>
<reference evidence="4" key="1">
    <citation type="submission" date="2021-10" db="EMBL/GenBank/DDBJ databases">
        <title>De novo Genome Assembly of Clathrus columnatus (Basidiomycota, Fungi) Using Illumina and Nanopore Sequence Data.</title>
        <authorList>
            <person name="Ogiso-Tanaka E."/>
            <person name="Itagaki H."/>
            <person name="Hosoya T."/>
            <person name="Hosaka K."/>
        </authorList>
    </citation>
    <scope>NUCLEOTIDE SEQUENCE</scope>
    <source>
        <strain evidence="4">MO-923</strain>
    </source>
</reference>
<dbReference type="InterPro" id="IPR036404">
    <property type="entry name" value="Jacalin-like_lectin_dom_sf"/>
</dbReference>
<sequence>MVLPHEIYIDQLALPLGGCPIWGSLHPHDDPVDIADVGYLSDSGGWIKLFNLRTETDPKKLPSNHRPGSVVITDQDIEKDIFKGPRYSNSIRKLGGSIDIQGKVDAGLSYECAEEKGAILFVAEDAVVRNALKKDRFVKLIQENIENWMDFSRKEERGVRMGDLVLVTGYVRTTTWVAAVFRQKSQWCKFKVGGELPVGGAKLELWGSLDVNAFAWTGGPEDRMKTGSVLDTAHFLKHMAPNISPPALLRKDDPRHQCVLIKGYRMASRIWRERLPFKKNKLLKGIEVLKRNPRNLVGIIEDDDHMATLSDVPDPASPSNATVAPTVGTTTTVVDTDMSPEQTTTSIPLYTVHEDESLEGSWPNNDTNSPLDPTSGSSQDLSSNRKGRVTRRTRRRGNNNPDRGNYHNRRHDGGAGAGSSSSASSGADRQSGSGGTASSGQSSGTGETTQQKGKTSGNVKDSLDELNSSSLEHLSGSSWVTDHEDSSGSVESEPSGSECSGDSVELIPSPWDVFLEYLLQTEEKADCAIIHDDDFSVLPTEVKSTSELRAQLQVSRPRVYLNGSIGMLKPTALEFFRSTGYFCETDPEGSMAYFLKLIPSAPVSHSGSESFYTFSDYQETPEILFATLKKIYIHAQTYIHSIQCEYQGPERKMLLGNKHGNSGEAPLYVFELNMDEYIMKIRGRSGEYIEQLQFFTNKGRVSSIYGGSGGKPFIWTVDKKRCPDSPGFHHFEGTFGHYIRTLKACFPIYPWFEEGTQFLISNSETINDNPVRVEPNVRTTIFTVDEVCDILLFFFKDETEHVQHIRIDAALKLLQETEGQVYIHRNFGKVLEMFHSSQPSAVHCASMIIAELARLGGFESEIKTMFLCSIPQLLEDRERYTLLQKLSKQDLLTNLSEQAQFQPSIIAVMPEFIRLLREDNAYLRESAANAIGKLIELEEYQNAIVENLPNFVNLVVNENTFIKENGILFLAELAAPVEFRSKILHLLLSDILIPSKPYNHSTVWVNVLAASSTLLDQLRNDKNLDHYVFQLIEMLNDENETLQNNSAEVIAKLLGHGEHNFLSIH</sequence>
<dbReference type="PROSITE" id="PS50077">
    <property type="entry name" value="HEAT_REPEAT"/>
    <property type="match status" value="1"/>
</dbReference>
<feature type="domain" description="Jacalin-type lectin" evidence="3">
    <location>
        <begin position="597"/>
        <end position="748"/>
    </location>
</feature>
<accession>A0AAV5ANI3</accession>
<dbReference type="InterPro" id="IPR011989">
    <property type="entry name" value="ARM-like"/>
</dbReference>
<feature type="compositionally biased region" description="Low complexity" evidence="2">
    <location>
        <begin position="465"/>
        <end position="478"/>
    </location>
</feature>
<name>A0AAV5ANI3_9AGAM</name>
<dbReference type="InterPro" id="IPR001229">
    <property type="entry name" value="Jacalin-like_lectin_dom"/>
</dbReference>
<proteinExistence type="predicted"/>
<dbReference type="Gene3D" id="2.100.10.30">
    <property type="entry name" value="Jacalin-like lectin domain"/>
    <property type="match status" value="1"/>
</dbReference>
<dbReference type="AlphaFoldDB" id="A0AAV5ANI3"/>
<dbReference type="InterPro" id="IPR016024">
    <property type="entry name" value="ARM-type_fold"/>
</dbReference>
<feature type="compositionally biased region" description="Low complexity" evidence="2">
    <location>
        <begin position="438"/>
        <end position="457"/>
    </location>
</feature>
<evidence type="ECO:0000259" key="3">
    <source>
        <dbReference type="PROSITE" id="PS51752"/>
    </source>
</evidence>
<dbReference type="Gene3D" id="1.25.10.10">
    <property type="entry name" value="Leucine-rich Repeat Variant"/>
    <property type="match status" value="1"/>
</dbReference>
<feature type="compositionally biased region" description="Low complexity" evidence="2">
    <location>
        <begin position="418"/>
        <end position="431"/>
    </location>
</feature>
<dbReference type="PROSITE" id="PS51752">
    <property type="entry name" value="JACALIN_LECTIN"/>
    <property type="match status" value="1"/>
</dbReference>
<evidence type="ECO:0000256" key="2">
    <source>
        <dbReference type="SAM" id="MobiDB-lite"/>
    </source>
</evidence>
<evidence type="ECO:0000313" key="4">
    <source>
        <dbReference type="EMBL" id="GJJ16169.1"/>
    </source>
</evidence>
<keyword evidence="5" id="KW-1185">Reference proteome</keyword>
<dbReference type="Proteomes" id="UP001050691">
    <property type="component" value="Unassembled WGS sequence"/>
</dbReference>
<protein>
    <recommendedName>
        <fullName evidence="3">Jacalin-type lectin domain-containing protein</fullName>
    </recommendedName>
</protein>
<dbReference type="Pfam" id="PF01419">
    <property type="entry name" value="Jacalin"/>
    <property type="match status" value="1"/>
</dbReference>
<evidence type="ECO:0000313" key="5">
    <source>
        <dbReference type="Proteomes" id="UP001050691"/>
    </source>
</evidence>
<organism evidence="4 5">
    <name type="scientific">Clathrus columnatus</name>
    <dbReference type="NCBI Taxonomy" id="1419009"/>
    <lineage>
        <taxon>Eukaryota</taxon>
        <taxon>Fungi</taxon>
        <taxon>Dikarya</taxon>
        <taxon>Basidiomycota</taxon>
        <taxon>Agaricomycotina</taxon>
        <taxon>Agaricomycetes</taxon>
        <taxon>Phallomycetidae</taxon>
        <taxon>Phallales</taxon>
        <taxon>Clathraceae</taxon>
        <taxon>Clathrus</taxon>
    </lineage>
</organism>
<dbReference type="SMART" id="SM00915">
    <property type="entry name" value="Jacalin"/>
    <property type="match status" value="1"/>
</dbReference>
<evidence type="ECO:0000256" key="1">
    <source>
        <dbReference type="PROSITE-ProRule" id="PRU00103"/>
    </source>
</evidence>
<gene>
    <name evidence="4" type="ORF">Clacol_010449</name>
</gene>
<dbReference type="SUPFAM" id="SSF51101">
    <property type="entry name" value="Mannose-binding lectins"/>
    <property type="match status" value="1"/>
</dbReference>
<feature type="repeat" description="HEAT" evidence="1">
    <location>
        <begin position="908"/>
        <end position="946"/>
    </location>
</feature>
<dbReference type="SUPFAM" id="SSF48371">
    <property type="entry name" value="ARM repeat"/>
    <property type="match status" value="1"/>
</dbReference>
<dbReference type="EMBL" id="BPWL01000013">
    <property type="protein sequence ID" value="GJJ16169.1"/>
    <property type="molecule type" value="Genomic_DNA"/>
</dbReference>
<feature type="compositionally biased region" description="Polar residues" evidence="2">
    <location>
        <begin position="362"/>
        <end position="382"/>
    </location>
</feature>
<comment type="caution">
    <text evidence="4">The sequence shown here is derived from an EMBL/GenBank/DDBJ whole genome shotgun (WGS) entry which is preliminary data.</text>
</comment>
<feature type="compositionally biased region" description="Basic residues" evidence="2">
    <location>
        <begin position="385"/>
        <end position="397"/>
    </location>
</feature>
<feature type="region of interest" description="Disordered" evidence="2">
    <location>
        <begin position="356"/>
        <end position="504"/>
    </location>
</feature>
<feature type="compositionally biased region" description="Low complexity" evidence="2">
    <location>
        <begin position="487"/>
        <end position="503"/>
    </location>
</feature>